<keyword evidence="2" id="KW-1185">Reference proteome</keyword>
<proteinExistence type="predicted"/>
<gene>
    <name evidence="1" type="ORF">MILVUS5_LOCUS33218</name>
</gene>
<accession>A0ACB0LHC3</accession>
<protein>
    <submittedName>
        <fullName evidence="1">Uncharacterized protein</fullName>
    </submittedName>
</protein>
<name>A0ACB0LHC3_TRIPR</name>
<dbReference type="Proteomes" id="UP001177021">
    <property type="component" value="Unassembled WGS sequence"/>
</dbReference>
<sequence length="79" mass="8881">MQMRRNMTAIIKFVYVMSIFLSLFHVVTSSDNPIVLVISSCKTDYDCPDKFCDPPKVGKCLSNICYCEIGEKELGGTVH</sequence>
<dbReference type="EMBL" id="CASHSV030000615">
    <property type="protein sequence ID" value="CAJ2668914.1"/>
    <property type="molecule type" value="Genomic_DNA"/>
</dbReference>
<organism evidence="1 2">
    <name type="scientific">Trifolium pratense</name>
    <name type="common">Red clover</name>
    <dbReference type="NCBI Taxonomy" id="57577"/>
    <lineage>
        <taxon>Eukaryota</taxon>
        <taxon>Viridiplantae</taxon>
        <taxon>Streptophyta</taxon>
        <taxon>Embryophyta</taxon>
        <taxon>Tracheophyta</taxon>
        <taxon>Spermatophyta</taxon>
        <taxon>Magnoliopsida</taxon>
        <taxon>eudicotyledons</taxon>
        <taxon>Gunneridae</taxon>
        <taxon>Pentapetalae</taxon>
        <taxon>rosids</taxon>
        <taxon>fabids</taxon>
        <taxon>Fabales</taxon>
        <taxon>Fabaceae</taxon>
        <taxon>Papilionoideae</taxon>
        <taxon>50 kb inversion clade</taxon>
        <taxon>NPAAA clade</taxon>
        <taxon>Hologalegina</taxon>
        <taxon>IRL clade</taxon>
        <taxon>Trifolieae</taxon>
        <taxon>Trifolium</taxon>
    </lineage>
</organism>
<evidence type="ECO:0000313" key="1">
    <source>
        <dbReference type="EMBL" id="CAJ2668914.1"/>
    </source>
</evidence>
<comment type="caution">
    <text evidence="1">The sequence shown here is derived from an EMBL/GenBank/DDBJ whole genome shotgun (WGS) entry which is preliminary data.</text>
</comment>
<reference evidence="1" key="1">
    <citation type="submission" date="2023-10" db="EMBL/GenBank/DDBJ databases">
        <authorList>
            <person name="Rodriguez Cubillos JULIANA M."/>
            <person name="De Vega J."/>
        </authorList>
    </citation>
    <scope>NUCLEOTIDE SEQUENCE</scope>
</reference>
<evidence type="ECO:0000313" key="2">
    <source>
        <dbReference type="Proteomes" id="UP001177021"/>
    </source>
</evidence>